<accession>A0A743PAA6</accession>
<reference evidence="1" key="2">
    <citation type="submission" date="2020-02" db="EMBL/GenBank/DDBJ databases">
        <authorList>
            <consortium name="NCBI Pathogen Detection Project"/>
        </authorList>
    </citation>
    <scope>NUCLEOTIDE SEQUENCE</scope>
    <source>
        <strain evidence="1">MA.CK_00/00001968</strain>
    </source>
</reference>
<evidence type="ECO:0000313" key="1">
    <source>
        <dbReference type="EMBL" id="HAF2131350.1"/>
    </source>
</evidence>
<sequence>MSGTCIIEGCGRQADKIIGVRLRRELDNLSAIWAHNTNAYLCDDHAAMGFDVEVTFTPRDDKTIRTSVSDGCGKPVIRLREITKPVNPGGVED</sequence>
<organism evidence="1">
    <name type="scientific">Salmonella enterica</name>
    <name type="common">Salmonella choleraesuis</name>
    <dbReference type="NCBI Taxonomy" id="28901"/>
    <lineage>
        <taxon>Bacteria</taxon>
        <taxon>Pseudomonadati</taxon>
        <taxon>Pseudomonadota</taxon>
        <taxon>Gammaproteobacteria</taxon>
        <taxon>Enterobacterales</taxon>
        <taxon>Enterobacteriaceae</taxon>
        <taxon>Salmonella</taxon>
    </lineage>
</organism>
<name>A0A743PAA6_SALER</name>
<comment type="caution">
    <text evidence="1">The sequence shown here is derived from an EMBL/GenBank/DDBJ whole genome shotgun (WGS) entry which is preliminary data.</text>
</comment>
<dbReference type="AlphaFoldDB" id="A0A743PAA6"/>
<proteinExistence type="predicted"/>
<gene>
    <name evidence="1" type="ORF">G9F27_005719</name>
</gene>
<dbReference type="EMBL" id="DAAUQX010000136">
    <property type="protein sequence ID" value="HAF2131350.1"/>
    <property type="molecule type" value="Genomic_DNA"/>
</dbReference>
<reference evidence="1" key="1">
    <citation type="journal article" date="2018" name="Genome Biol.">
        <title>SKESA: strategic k-mer extension for scrupulous assemblies.</title>
        <authorList>
            <person name="Souvorov A."/>
            <person name="Agarwala R."/>
            <person name="Lipman D.J."/>
        </authorList>
    </citation>
    <scope>NUCLEOTIDE SEQUENCE</scope>
    <source>
        <strain evidence="1">MA.CK_00/00001968</strain>
    </source>
</reference>
<protein>
    <submittedName>
        <fullName evidence="1">Uncharacterized protein</fullName>
    </submittedName>
</protein>